<dbReference type="Proteomes" id="UP000233435">
    <property type="component" value="Unassembled WGS sequence"/>
</dbReference>
<feature type="signal peptide" evidence="1">
    <location>
        <begin position="1"/>
        <end position="29"/>
    </location>
</feature>
<dbReference type="RefSeq" id="WP_106660332.1">
    <property type="nucleotide sequence ID" value="NZ_PJEO01000050.1"/>
</dbReference>
<dbReference type="InterPro" id="IPR044023">
    <property type="entry name" value="Ig_7"/>
</dbReference>
<feature type="chain" id="PRO_5014755667" description="Ig-like domain-containing protein" evidence="1">
    <location>
        <begin position="30"/>
        <end position="1387"/>
    </location>
</feature>
<proteinExistence type="predicted"/>
<dbReference type="EMBL" id="PJEO01000050">
    <property type="protein sequence ID" value="PKQ44356.1"/>
    <property type="molecule type" value="Genomic_DNA"/>
</dbReference>
<organism evidence="3 4">
    <name type="scientific">Confluentibacter flavum</name>
    <dbReference type="NCBI Taxonomy" id="1909700"/>
    <lineage>
        <taxon>Bacteria</taxon>
        <taxon>Pseudomonadati</taxon>
        <taxon>Bacteroidota</taxon>
        <taxon>Flavobacteriia</taxon>
        <taxon>Flavobacteriales</taxon>
        <taxon>Flavobacteriaceae</taxon>
        <taxon>Confluentibacter</taxon>
    </lineage>
</organism>
<dbReference type="OrthoDB" id="1236981at2"/>
<dbReference type="InterPro" id="IPR026341">
    <property type="entry name" value="T9SS_type_B"/>
</dbReference>
<feature type="domain" description="Ig-like" evidence="2">
    <location>
        <begin position="1231"/>
        <end position="1286"/>
    </location>
</feature>
<dbReference type="Pfam" id="PF13585">
    <property type="entry name" value="CHU_C"/>
    <property type="match status" value="1"/>
</dbReference>
<gene>
    <name evidence="3" type="ORF">CSW08_13160</name>
</gene>
<evidence type="ECO:0000313" key="4">
    <source>
        <dbReference type="Proteomes" id="UP000233435"/>
    </source>
</evidence>
<dbReference type="Pfam" id="PF19081">
    <property type="entry name" value="Ig_7"/>
    <property type="match status" value="2"/>
</dbReference>
<evidence type="ECO:0000259" key="2">
    <source>
        <dbReference type="Pfam" id="PF19081"/>
    </source>
</evidence>
<evidence type="ECO:0000313" key="3">
    <source>
        <dbReference type="EMBL" id="PKQ44356.1"/>
    </source>
</evidence>
<keyword evidence="4" id="KW-1185">Reference proteome</keyword>
<dbReference type="NCBIfam" id="TIGR04131">
    <property type="entry name" value="Bac_Flav_CTERM"/>
    <property type="match status" value="1"/>
</dbReference>
<accession>A0A2N3HHC6</accession>
<protein>
    <recommendedName>
        <fullName evidence="2">Ig-like domain-containing protein</fullName>
    </recommendedName>
</protein>
<keyword evidence="1" id="KW-0732">Signal</keyword>
<name>A0A2N3HHC6_9FLAO</name>
<feature type="domain" description="Ig-like" evidence="2">
    <location>
        <begin position="805"/>
        <end position="877"/>
    </location>
</feature>
<reference evidence="3 4" key="1">
    <citation type="submission" date="2017-12" db="EMBL/GenBank/DDBJ databases">
        <title>Confluentibacter flavum sp. nov., isolated from the saline lake.</title>
        <authorList>
            <person name="Yu L."/>
        </authorList>
    </citation>
    <scope>NUCLEOTIDE SEQUENCE [LARGE SCALE GENOMIC DNA]</scope>
    <source>
        <strain evidence="3 4">3B</strain>
    </source>
</reference>
<comment type="caution">
    <text evidence="3">The sequence shown here is derived from an EMBL/GenBank/DDBJ whole genome shotgun (WGS) entry which is preliminary data.</text>
</comment>
<sequence length="1387" mass="146012">MKKNYSFRYVKFFAIYSMVFLWAALKVNAQCPTVNDPAPTILDASGYTFADLSADFVTDNGGGISWYSNSTGGTLFSSTQLVSEGTYYADDNSGACGPRTAIVVDIQVNRSGQPLDGIYCSNENPTVQTYIDDVLQPNIPSGGSIEVYYDYELTDLANSTDPLSDFYTYYIIFVDSLGNKSQIEFGDTIVVDSPADPTPSGSQIFCSDTNPTIANLDPGTTSSFRWYQSLDGFGNPILPALSPSTALVNGNTYYVIVDDFCRSNAVSVLVNINQPVDAGTSATLEYCDDSIPAAPFDLFDELGGTPDTNGTWSGPLPTSNGNLGTVDISTLTAGIHTFIYTVPSNGACPQDSANITITIYETLTSGTVSPTSPATFCESTASASFDLFSLLDNEDVGGQWTQGTLSSDPIVPDPSTTNFTGLTPATYNFTYTQNLSTPCPEESTTVQIVILPDPNAGNAVNQTFCENDLATNSPFDLFDALDGSQDNNSGTWTDASNATISNSLDLTTLTVAGSPYSFNYTIDNGTCSDTETITITIQPAPDSGTPVATFPDYCEGSAPASFDLFTLLDNEDQTGTWYVGTDNLGATISNPVDLSTYTANTYNFTFDVDAIGTCDDALVTVSVTINPLPNTGTPIAAVFCENDLVANSPLDLFGQLTGEDSGGTWIDDDTTGAIINGSDVDLTLLTIGSYNFTYTITNANTCVNSSTVTVTVEDAPESGTANTPVEFCLADITTGQTYNLFDLLTDEDQTGTWSDDDATGALTGNSVALDDLTQGTFDFTYDVAAIGTCDDVNVTVSIIINDTVAPTAAATQEFCDTATVADLVATGTAIQWYADATGGTPLAGTDALVDGEDYFVTQTDATTGCESSVRTQVIATIYQSPNAGNPATPIVGCNNTTIDLNAGLDGTQDIGGTWYEGLDNTGTVVASPTTYDVTGFSVGNYQFTYYVTANAPCVDDFTTITITIEAPLSAGTDNVLDVCSNNGTTDLFTLLGSADVGGTWSPALASSTGVFDPLVDALGTYTYSLTNACGTVSSDVVVTVTQAPNAGTDNPANICVIDGVTDLFTFLGSSAQSGGTWSPALISGTGAFDPLVDTAGVYTYTVTAIAPCSPDSSAQITVTISDSPAPIVLDANPEFCLVDNPTVSDLDAAIRVTGTISWYADATLTTPLNATDALVNGENYFARQTTGSGCESSQSVEITATVNNVATPTLIDSDLELCINDDPTIMELTVNISEYDSNLNNVNWYDTAIGGTPLSSGVSLSNDVTYYATLYDASTGCESSVRLAYTTDLTSCGELVLPDGFSPNGDGVNDTFDYNNLDILHPNFEIQIFNRYGTVVYKGNTSTPRFDGTSNQGGIGKKQLPVGVYFYIFNFNDGTNKPKQGRLYLSR</sequence>
<evidence type="ECO:0000256" key="1">
    <source>
        <dbReference type="SAM" id="SignalP"/>
    </source>
</evidence>